<protein>
    <submittedName>
        <fullName evidence="2">Glycosyl transferase</fullName>
    </submittedName>
</protein>
<dbReference type="InterPro" id="IPR001173">
    <property type="entry name" value="Glyco_trans_2-like"/>
</dbReference>
<dbReference type="PANTHER" id="PTHR22916:SF3">
    <property type="entry name" value="UDP-GLCNAC:BETAGAL BETA-1,3-N-ACETYLGLUCOSAMINYLTRANSFERASE-LIKE PROTEIN 1"/>
    <property type="match status" value="1"/>
</dbReference>
<dbReference type="PANTHER" id="PTHR22916">
    <property type="entry name" value="GLYCOSYLTRANSFERASE"/>
    <property type="match status" value="1"/>
</dbReference>
<dbReference type="SUPFAM" id="SSF53448">
    <property type="entry name" value="Nucleotide-diphospho-sugar transferases"/>
    <property type="match status" value="1"/>
</dbReference>
<dbReference type="GO" id="GO:0016758">
    <property type="term" value="F:hexosyltransferase activity"/>
    <property type="evidence" value="ECO:0007669"/>
    <property type="project" value="UniProtKB-ARBA"/>
</dbReference>
<dbReference type="InterPro" id="IPR029044">
    <property type="entry name" value="Nucleotide-diphossugar_trans"/>
</dbReference>
<sequence>MKVSVVIPAYNHEKFIGPAIDSVLGQSYQDFELIIVDDGSTDNTAGVIKGYDDSRIRYFYQDNQDAFNTINRGMGLAGGDYIAILNSDDIYSLDRLQRLLDVQQETGAQCLFSDVIPISDSGEEFTDPNFGWNIWHQKNRAFFKKSGDIYTAFLKGNFMVTTSNLFMTRAAAEKVGKFCSLRYLHDYDFIFRMMLAFPDKVHYVADEKLLYYRIHDGNTLGEAAILGREQDQQVIRKYMLARIPEEFRAYVDAGADRLVELEQELQEVRLSVAGGTEPSVKDCGIRFLSALKYKIGKKLQS</sequence>
<proteinExistence type="predicted"/>
<dbReference type="AlphaFoldDB" id="M1P6E0"/>
<dbReference type="EMBL" id="CP003985">
    <property type="protein sequence ID" value="AGF78998.1"/>
    <property type="molecule type" value="Genomic_DNA"/>
</dbReference>
<dbReference type="OrthoDB" id="9786172at2"/>
<reference evidence="3" key="1">
    <citation type="journal article" date="2013" name="Stand. Genomic Sci.">
        <title>Complete genome sequence of Desulfocapsa sulfexigens, a marine deltaproteobacterium specialized in disproportionating inorganic sulfur compounds.</title>
        <authorList>
            <person name="Finster K.W."/>
            <person name="Kjeldsen K.U."/>
            <person name="Kube M."/>
            <person name="Reinhardt R."/>
            <person name="Mussmann M."/>
            <person name="Amann R."/>
            <person name="Schreiber L."/>
        </authorList>
    </citation>
    <scope>NUCLEOTIDE SEQUENCE [LARGE SCALE GENOMIC DNA]</scope>
    <source>
        <strain evidence="3">DSM 10523 / SB164P1</strain>
    </source>
</reference>
<keyword evidence="3" id="KW-1185">Reference proteome</keyword>
<dbReference type="Pfam" id="PF00535">
    <property type="entry name" value="Glycos_transf_2"/>
    <property type="match status" value="1"/>
</dbReference>
<dbReference type="HOGENOM" id="CLU_025996_21_0_7"/>
<evidence type="ECO:0000313" key="3">
    <source>
        <dbReference type="Proteomes" id="UP000011721"/>
    </source>
</evidence>
<dbReference type="Proteomes" id="UP000011721">
    <property type="component" value="Chromosome"/>
</dbReference>
<accession>M1P6E0</accession>
<dbReference type="Gene3D" id="3.90.550.10">
    <property type="entry name" value="Spore Coat Polysaccharide Biosynthesis Protein SpsA, Chain A"/>
    <property type="match status" value="1"/>
</dbReference>
<organism evidence="2 3">
    <name type="scientific">Desulfocapsa sulfexigens (strain DSM 10523 / SB164P1)</name>
    <dbReference type="NCBI Taxonomy" id="1167006"/>
    <lineage>
        <taxon>Bacteria</taxon>
        <taxon>Pseudomonadati</taxon>
        <taxon>Thermodesulfobacteriota</taxon>
        <taxon>Desulfobulbia</taxon>
        <taxon>Desulfobulbales</taxon>
        <taxon>Desulfocapsaceae</taxon>
        <taxon>Desulfocapsa</taxon>
    </lineage>
</organism>
<gene>
    <name evidence="2" type="ordered locus">UWK_02461</name>
</gene>
<evidence type="ECO:0000259" key="1">
    <source>
        <dbReference type="Pfam" id="PF00535"/>
    </source>
</evidence>
<feature type="domain" description="Glycosyltransferase 2-like" evidence="1">
    <location>
        <begin position="4"/>
        <end position="146"/>
    </location>
</feature>
<evidence type="ECO:0000313" key="2">
    <source>
        <dbReference type="EMBL" id="AGF78998.1"/>
    </source>
</evidence>
<dbReference type="KEGG" id="dsf:UWK_02461"/>
<dbReference type="RefSeq" id="WP_015404684.1">
    <property type="nucleotide sequence ID" value="NC_020304.1"/>
</dbReference>
<dbReference type="eggNOG" id="COG1216">
    <property type="taxonomic scope" value="Bacteria"/>
</dbReference>
<dbReference type="STRING" id="1167006.UWK_02461"/>
<keyword evidence="2" id="KW-0808">Transferase</keyword>
<name>M1P6E0_DESSD</name>